<reference evidence="5" key="1">
    <citation type="submission" date="2025-08" db="UniProtKB">
        <authorList>
            <consortium name="RefSeq"/>
        </authorList>
    </citation>
    <scope>IDENTIFICATION</scope>
    <source>
        <tissue evidence="5">Sperm</tissue>
    </source>
</reference>
<proteinExistence type="inferred from homology"/>
<evidence type="ECO:0000256" key="3">
    <source>
        <dbReference type="SAM" id="MobiDB-lite"/>
    </source>
</evidence>
<evidence type="ECO:0000256" key="2">
    <source>
        <dbReference type="SAM" id="Coils"/>
    </source>
</evidence>
<feature type="coiled-coil region" evidence="2">
    <location>
        <begin position="82"/>
        <end position="119"/>
    </location>
</feature>
<evidence type="ECO:0000256" key="1">
    <source>
        <dbReference type="ARBA" id="ARBA00006137"/>
    </source>
</evidence>
<name>A0AAJ7U4Z4_PETMA</name>
<dbReference type="AlphaFoldDB" id="A0AAJ7U4Z4"/>
<organism evidence="4 5">
    <name type="scientific">Petromyzon marinus</name>
    <name type="common">Sea lamprey</name>
    <dbReference type="NCBI Taxonomy" id="7757"/>
    <lineage>
        <taxon>Eukaryota</taxon>
        <taxon>Metazoa</taxon>
        <taxon>Chordata</taxon>
        <taxon>Craniata</taxon>
        <taxon>Vertebrata</taxon>
        <taxon>Cyclostomata</taxon>
        <taxon>Hyperoartia</taxon>
        <taxon>Petromyzontiformes</taxon>
        <taxon>Petromyzontidae</taxon>
        <taxon>Petromyzon</taxon>
    </lineage>
</organism>
<evidence type="ECO:0000313" key="5">
    <source>
        <dbReference type="RefSeq" id="XP_032829948.1"/>
    </source>
</evidence>
<dbReference type="Proteomes" id="UP001318040">
    <property type="component" value="Chromosome 52"/>
</dbReference>
<evidence type="ECO:0000313" key="4">
    <source>
        <dbReference type="Proteomes" id="UP001318040"/>
    </source>
</evidence>
<accession>A0AAJ7U4Z4</accession>
<keyword evidence="4" id="KW-1185">Reference proteome</keyword>
<dbReference type="PANTHER" id="PTHR34766:SF1">
    <property type="entry name" value="UPF0449 PROTEIN C19ORF25"/>
    <property type="match status" value="1"/>
</dbReference>
<dbReference type="RefSeq" id="XP_032829948.1">
    <property type="nucleotide sequence ID" value="XM_032974057.1"/>
</dbReference>
<dbReference type="Pfam" id="PF15136">
    <property type="entry name" value="UPF0449"/>
    <property type="match status" value="1"/>
</dbReference>
<dbReference type="InterPro" id="IPR028227">
    <property type="entry name" value="UPF0449"/>
</dbReference>
<comment type="similarity">
    <text evidence="1">Belongs to the UPF0449 family.</text>
</comment>
<dbReference type="GeneID" id="116953661"/>
<keyword evidence="2" id="KW-0175">Coiled coil</keyword>
<dbReference type="KEGG" id="pmrn:116953661"/>
<dbReference type="PANTHER" id="PTHR34766">
    <property type="entry name" value="UPF0449 PROTEIN C19ORF25"/>
    <property type="match status" value="1"/>
</dbReference>
<feature type="region of interest" description="Disordered" evidence="3">
    <location>
        <begin position="1"/>
        <end position="57"/>
    </location>
</feature>
<protein>
    <submittedName>
        <fullName evidence="5">UPF0449 protein C19orf25 homolog</fullName>
    </submittedName>
</protein>
<gene>
    <name evidence="5" type="primary">C52H19orf25</name>
</gene>
<sequence>MSTKGRKRAPLPSRPEPPTVEEVVEDVHGAGPSDPVFSFSEESEGGGGGAGVQDMGGRLEHETTDSQVHDCFQRCRRFVETHQQLRAARSLLDEKLQQLQSSEEELQATVAELRAKANEGAGLVA</sequence>
<dbReference type="CTD" id="116953661"/>